<evidence type="ECO:0000256" key="3">
    <source>
        <dbReference type="ARBA" id="ARBA00022692"/>
    </source>
</evidence>
<evidence type="ECO:0000313" key="8">
    <source>
        <dbReference type="Proteomes" id="UP001465668"/>
    </source>
</evidence>
<dbReference type="Proteomes" id="UP001465668">
    <property type="component" value="Unassembled WGS sequence"/>
</dbReference>
<keyword evidence="8" id="KW-1185">Reference proteome</keyword>
<evidence type="ECO:0008006" key="9">
    <source>
        <dbReference type="Google" id="ProtNLM"/>
    </source>
</evidence>
<evidence type="ECO:0000256" key="4">
    <source>
        <dbReference type="ARBA" id="ARBA00022968"/>
    </source>
</evidence>
<dbReference type="EMBL" id="JARVKM010000031">
    <property type="protein sequence ID" value="KAK9775915.1"/>
    <property type="molecule type" value="Genomic_DNA"/>
</dbReference>
<comment type="caution">
    <text evidence="7">The sequence shown here is derived from an EMBL/GenBank/DDBJ whole genome shotgun (WGS) entry which is preliminary data.</text>
</comment>
<sequence length="467" mass="52307">MLSHPATRLLRRPRAGIIVLLALISTIAFTTFNNHLTATISFNQWSIFGESPYYDKGESQYYSWKTPPLFPPLKGRHTSKPADFCAGFPTHLLDSIQIVLKTGAGASARTKAHLATVTSCITNLLVFSDLEEVIGGHRVIDVLADLPASYDDNSDFATYSAQKQAYSEGKAVGYSPEGWKLDRFKFLPMIDKAYQLRPRAKWYVFIEVDVYYFWDTLFRLLHQLDPSRSHYMGSPAPGRDGTFFAYGGAGFVLSQGLMKRLADGPIPLSVGYEDYVKNDCCGDAALGYAIMNKTGERLEGLYPTFAGDELVGLKVDQERWCIPLLALHRVSLEQMTSLWEWERTRPYNQYPVTHSTVVDYTFSSLGETSLRTSWDNYAVDVQPEDSPAHVSVAACGLACASDPKCLQYLYSAGICKFGQFFQIGRPKHDADVTSGWDMKKLVKLGYQKDSERSSSCEQATWIKPNVR</sequence>
<accession>A0ABR2XQM1</accession>
<evidence type="ECO:0000313" key="7">
    <source>
        <dbReference type="EMBL" id="KAK9775915.1"/>
    </source>
</evidence>
<evidence type="ECO:0000256" key="1">
    <source>
        <dbReference type="ARBA" id="ARBA00004606"/>
    </source>
</evidence>
<comment type="similarity">
    <text evidence="2">Belongs to the glycosyltransferase 31 family. Beta3-Gal-T subfamily.</text>
</comment>
<keyword evidence="3" id="KW-0812">Transmembrane</keyword>
<keyword evidence="5" id="KW-1133">Transmembrane helix</keyword>
<evidence type="ECO:0000256" key="6">
    <source>
        <dbReference type="ARBA" id="ARBA00023136"/>
    </source>
</evidence>
<dbReference type="PANTHER" id="PTHR23033">
    <property type="entry name" value="BETA1,3-GALACTOSYLTRANSFERASE"/>
    <property type="match status" value="1"/>
</dbReference>
<keyword evidence="6" id="KW-0472">Membrane</keyword>
<evidence type="ECO:0000256" key="2">
    <source>
        <dbReference type="ARBA" id="ARBA00006462"/>
    </source>
</evidence>
<gene>
    <name evidence="7" type="ORF">SCAR479_07440</name>
</gene>
<dbReference type="Gene3D" id="3.90.550.50">
    <property type="match status" value="1"/>
</dbReference>
<dbReference type="PANTHER" id="PTHR23033:SF43">
    <property type="entry name" value="APPLE DOMAIN-CONTAINING PROTEIN"/>
    <property type="match status" value="1"/>
</dbReference>
<proteinExistence type="inferred from homology"/>
<organism evidence="7 8">
    <name type="scientific">Seiridium cardinale</name>
    <dbReference type="NCBI Taxonomy" id="138064"/>
    <lineage>
        <taxon>Eukaryota</taxon>
        <taxon>Fungi</taxon>
        <taxon>Dikarya</taxon>
        <taxon>Ascomycota</taxon>
        <taxon>Pezizomycotina</taxon>
        <taxon>Sordariomycetes</taxon>
        <taxon>Xylariomycetidae</taxon>
        <taxon>Amphisphaeriales</taxon>
        <taxon>Sporocadaceae</taxon>
        <taxon>Seiridium</taxon>
    </lineage>
</organism>
<evidence type="ECO:0000256" key="5">
    <source>
        <dbReference type="ARBA" id="ARBA00022989"/>
    </source>
</evidence>
<reference evidence="7 8" key="1">
    <citation type="submission" date="2024-02" db="EMBL/GenBank/DDBJ databases">
        <title>First draft genome assembly of two strains of Seiridium cardinale.</title>
        <authorList>
            <person name="Emiliani G."/>
            <person name="Scali E."/>
        </authorList>
    </citation>
    <scope>NUCLEOTIDE SEQUENCE [LARGE SCALE GENOMIC DNA]</scope>
    <source>
        <strain evidence="7 8">BM-138-000479</strain>
    </source>
</reference>
<comment type="subcellular location">
    <subcellularLocation>
        <location evidence="1">Membrane</location>
        <topology evidence="1">Single-pass type II membrane protein</topology>
    </subcellularLocation>
</comment>
<dbReference type="InterPro" id="IPR026050">
    <property type="entry name" value="C1GALT1/C1GALT1_chp1"/>
</dbReference>
<protein>
    <recommendedName>
        <fullName evidence="9">Glycosyltransferase family 31 protein</fullName>
    </recommendedName>
</protein>
<name>A0ABR2XQM1_9PEZI</name>
<keyword evidence="4" id="KW-0735">Signal-anchor</keyword>